<accession>D6PJ17</accession>
<protein>
    <submittedName>
        <fullName evidence="2">Uncharacterized protein</fullName>
    </submittedName>
</protein>
<feature type="region of interest" description="Disordered" evidence="1">
    <location>
        <begin position="508"/>
        <end position="550"/>
    </location>
</feature>
<evidence type="ECO:0000256" key="1">
    <source>
        <dbReference type="SAM" id="MobiDB-lite"/>
    </source>
</evidence>
<feature type="compositionally biased region" description="Acidic residues" evidence="1">
    <location>
        <begin position="184"/>
        <end position="202"/>
    </location>
</feature>
<feature type="region of interest" description="Disordered" evidence="1">
    <location>
        <begin position="336"/>
        <end position="355"/>
    </location>
</feature>
<dbReference type="EMBL" id="GU943087">
    <property type="protein sequence ID" value="ADD95718.1"/>
    <property type="molecule type" value="Genomic_DNA"/>
</dbReference>
<organism evidence="2">
    <name type="scientific">uncultured organism MedDCM-OCT-S04-C12</name>
    <dbReference type="NCBI Taxonomy" id="743608"/>
    <lineage>
        <taxon>unclassified sequences</taxon>
        <taxon>environmental samples</taxon>
    </lineage>
</organism>
<dbReference type="AlphaFoldDB" id="D6PJ17"/>
<proteinExistence type="predicted"/>
<reference evidence="2" key="1">
    <citation type="journal article" date="2010" name="ISME J.">
        <title>Metagenome of the Mediterranean deep chlorophyll maximum studied by direct and fosmid library 454 pyrosequencing.</title>
        <authorList>
            <person name="Ghai R."/>
            <person name="Martin-Cuadrado A.B."/>
            <person name="Molto A.G."/>
            <person name="Heredia I.G."/>
            <person name="Cabrera R."/>
            <person name="Martin J."/>
            <person name="Verdu M."/>
            <person name="Deschamps P."/>
            <person name="Moreira D."/>
            <person name="Lopez-Garcia P."/>
            <person name="Mira A."/>
            <person name="Rodriguez-Valera F."/>
        </authorList>
    </citation>
    <scope>NUCLEOTIDE SEQUENCE</scope>
</reference>
<evidence type="ECO:0000313" key="2">
    <source>
        <dbReference type="EMBL" id="ADD95718.1"/>
    </source>
</evidence>
<sequence>MSNEAQSFEEKRDVFREEIFDWTDNYTENLASSAESSDAKQARTAIVGLWNEFAQMELIADDGGVESSFNIFAEAACDPVAGAEMELYEFYVTLLRREEVKHEAAKSASAFQYAFLHGLSDGRLTSHDNVATLWNSFLEAYNSITGTSAIDMNTLYTRARALMKDDRLNGAILSLPPSLHGAEPEEDESSGKEGEEEEEEAPTEPVVKSEAGPEDVQREQAPGGPEPPLPEVRLTPLDTCEGFTPELVVKKFHQCPPLLFEPLSSEEAMRKLPPLRPEDRRILQEYVGMELTDRRMPQHCSWLLDIIEGLWIAQSLKERDYASWFSELEQQHKEERIRTKERSVRGSTGTSMSELEAHNKKLESKLTVQRELLTAVVNKSLLGLLSEQFTVLTQIAFPHFSKEMLERLEAHVVNHQLGTIPTHIDSSLKERLTRQQQMLSTLLLCSGRLKTHTAQLKPSKITRFSNNPEVPGLTTVVKAPPQLVVPEAPKLEVPTPATRVAVKVEATSQHSSSAVASGRGKRKAAEVAPAPAPAPRKAVKKEPTTVATTRGAAKVQLVDMDAAAAIALEQSKKPATRRSARNK</sequence>
<name>D6PJ17_9ZZZZ</name>
<feature type="region of interest" description="Disordered" evidence="1">
    <location>
        <begin position="173"/>
        <end position="233"/>
    </location>
</feature>